<keyword evidence="2" id="KW-1133">Transmembrane helix</keyword>
<proteinExistence type="predicted"/>
<keyword evidence="2" id="KW-0812">Transmembrane</keyword>
<feature type="transmembrane region" description="Helical" evidence="2">
    <location>
        <begin position="7"/>
        <end position="31"/>
    </location>
</feature>
<feature type="region of interest" description="Disordered" evidence="1">
    <location>
        <begin position="60"/>
        <end position="124"/>
    </location>
</feature>
<protein>
    <submittedName>
        <fullName evidence="3">Uncharacterized protein</fullName>
    </submittedName>
</protein>
<gene>
    <name evidence="3" type="ORF">Vgi01_22760</name>
</gene>
<reference evidence="3 4" key="1">
    <citation type="submission" date="2021-01" db="EMBL/GenBank/DDBJ databases">
        <title>Whole genome shotgun sequence of Verrucosispora gifhornensis NBRC 16317.</title>
        <authorList>
            <person name="Komaki H."/>
            <person name="Tamura T."/>
        </authorList>
    </citation>
    <scope>NUCLEOTIDE SEQUENCE [LARGE SCALE GENOMIC DNA]</scope>
    <source>
        <strain evidence="3 4">NBRC 16317</strain>
    </source>
</reference>
<name>A0ABQ4ICG8_9ACTN</name>
<dbReference type="EMBL" id="BOPA01000017">
    <property type="protein sequence ID" value="GIJ15592.1"/>
    <property type="molecule type" value="Genomic_DNA"/>
</dbReference>
<dbReference type="Proteomes" id="UP000647860">
    <property type="component" value="Unassembled WGS sequence"/>
</dbReference>
<evidence type="ECO:0000256" key="2">
    <source>
        <dbReference type="SAM" id="Phobius"/>
    </source>
</evidence>
<sequence>MWGSRRAAGWVTVYVLAGAILLAIGVIFLVDEGLERASWWAGLGAFVITVVSAAIAVTRTRQQTPTDADPTPPAEQDDPPRIDESPAPLPQTGTVEQHNTGGINIANTGTIGQVDVRADGGSTR</sequence>
<feature type="compositionally biased region" description="Low complexity" evidence="1">
    <location>
        <begin position="60"/>
        <end position="69"/>
    </location>
</feature>
<comment type="caution">
    <text evidence="3">The sequence shown here is derived from an EMBL/GenBank/DDBJ whole genome shotgun (WGS) entry which is preliminary data.</text>
</comment>
<organism evidence="3 4">
    <name type="scientific">Micromonospora gifhornensis</name>
    <dbReference type="NCBI Taxonomy" id="84594"/>
    <lineage>
        <taxon>Bacteria</taxon>
        <taxon>Bacillati</taxon>
        <taxon>Actinomycetota</taxon>
        <taxon>Actinomycetes</taxon>
        <taxon>Micromonosporales</taxon>
        <taxon>Micromonosporaceae</taxon>
        <taxon>Micromonospora</taxon>
    </lineage>
</organism>
<evidence type="ECO:0000313" key="3">
    <source>
        <dbReference type="EMBL" id="GIJ15592.1"/>
    </source>
</evidence>
<feature type="compositionally biased region" description="Low complexity" evidence="1">
    <location>
        <begin position="99"/>
        <end position="112"/>
    </location>
</feature>
<accession>A0ABQ4ICG8</accession>
<evidence type="ECO:0000256" key="1">
    <source>
        <dbReference type="SAM" id="MobiDB-lite"/>
    </source>
</evidence>
<keyword evidence="2" id="KW-0472">Membrane</keyword>
<feature type="transmembrane region" description="Helical" evidence="2">
    <location>
        <begin position="37"/>
        <end position="57"/>
    </location>
</feature>
<evidence type="ECO:0000313" key="4">
    <source>
        <dbReference type="Proteomes" id="UP000647860"/>
    </source>
</evidence>
<keyword evidence="4" id="KW-1185">Reference proteome</keyword>
<dbReference type="RefSeq" id="WP_204290985.1">
    <property type="nucleotide sequence ID" value="NZ_BAAAGZ010000050.1"/>
</dbReference>